<organism evidence="12 13">
    <name type="scientific">Prosthecobacter fluviatilis</name>
    <dbReference type="NCBI Taxonomy" id="445931"/>
    <lineage>
        <taxon>Bacteria</taxon>
        <taxon>Pseudomonadati</taxon>
        <taxon>Verrucomicrobiota</taxon>
        <taxon>Verrucomicrobiia</taxon>
        <taxon>Verrucomicrobiales</taxon>
        <taxon>Verrucomicrobiaceae</taxon>
        <taxon>Prosthecobacter</taxon>
    </lineage>
</organism>
<dbReference type="PANTHER" id="PTHR32309:SF13">
    <property type="entry name" value="FERRIC ENTEROBACTIN TRANSPORT PROTEIN FEPE"/>
    <property type="match status" value="1"/>
</dbReference>
<dbReference type="InterPro" id="IPR050445">
    <property type="entry name" value="Bact_polysacc_biosynth/exp"/>
</dbReference>
<protein>
    <recommendedName>
        <fullName evidence="2">non-specific protein-tyrosine kinase</fullName>
        <ecNumber evidence="2">2.7.10.2</ecNumber>
    </recommendedName>
</protein>
<keyword evidence="10" id="KW-1133">Transmembrane helix</keyword>
<keyword evidence="10" id="KW-0812">Transmembrane</keyword>
<evidence type="ECO:0000256" key="10">
    <source>
        <dbReference type="SAM" id="Phobius"/>
    </source>
</evidence>
<feature type="transmembrane region" description="Helical" evidence="10">
    <location>
        <begin position="23"/>
        <end position="44"/>
    </location>
</feature>
<keyword evidence="5" id="KW-0418">Kinase</keyword>
<comment type="similarity">
    <text evidence="1">Belongs to the CpsD/CapB family.</text>
</comment>
<dbReference type="Gene3D" id="3.40.50.300">
    <property type="entry name" value="P-loop containing nucleotide triphosphate hydrolases"/>
    <property type="match status" value="1"/>
</dbReference>
<evidence type="ECO:0000256" key="6">
    <source>
        <dbReference type="ARBA" id="ARBA00022840"/>
    </source>
</evidence>
<keyword evidence="9" id="KW-0175">Coiled coil</keyword>
<gene>
    <name evidence="12" type="ORF">ACFQDI_14780</name>
</gene>
<evidence type="ECO:0000256" key="1">
    <source>
        <dbReference type="ARBA" id="ARBA00007316"/>
    </source>
</evidence>
<evidence type="ECO:0000256" key="4">
    <source>
        <dbReference type="ARBA" id="ARBA00022741"/>
    </source>
</evidence>
<name>A0ABW0KU25_9BACT</name>
<dbReference type="CDD" id="cd05387">
    <property type="entry name" value="BY-kinase"/>
    <property type="match status" value="1"/>
</dbReference>
<dbReference type="RefSeq" id="WP_377168063.1">
    <property type="nucleotide sequence ID" value="NZ_JBHSMQ010000005.1"/>
</dbReference>
<feature type="coiled-coil region" evidence="9">
    <location>
        <begin position="319"/>
        <end position="370"/>
    </location>
</feature>
<feature type="transmembrane region" description="Helical" evidence="10">
    <location>
        <begin position="418"/>
        <end position="438"/>
    </location>
</feature>
<evidence type="ECO:0000256" key="3">
    <source>
        <dbReference type="ARBA" id="ARBA00022679"/>
    </source>
</evidence>
<keyword evidence="6" id="KW-0067">ATP-binding</keyword>
<keyword evidence="4" id="KW-0547">Nucleotide-binding</keyword>
<comment type="catalytic activity">
    <reaction evidence="8">
        <text>L-tyrosyl-[protein] + ATP = O-phospho-L-tyrosyl-[protein] + ADP + H(+)</text>
        <dbReference type="Rhea" id="RHEA:10596"/>
        <dbReference type="Rhea" id="RHEA-COMP:10136"/>
        <dbReference type="Rhea" id="RHEA-COMP:20101"/>
        <dbReference type="ChEBI" id="CHEBI:15378"/>
        <dbReference type="ChEBI" id="CHEBI:30616"/>
        <dbReference type="ChEBI" id="CHEBI:46858"/>
        <dbReference type="ChEBI" id="CHEBI:61978"/>
        <dbReference type="ChEBI" id="CHEBI:456216"/>
        <dbReference type="EC" id="2.7.10.2"/>
    </reaction>
</comment>
<evidence type="ECO:0000256" key="9">
    <source>
        <dbReference type="SAM" id="Coils"/>
    </source>
</evidence>
<dbReference type="EMBL" id="JBHSMQ010000005">
    <property type="protein sequence ID" value="MFC5456126.1"/>
    <property type="molecule type" value="Genomic_DNA"/>
</dbReference>
<dbReference type="Pfam" id="PF13614">
    <property type="entry name" value="AAA_31"/>
    <property type="match status" value="1"/>
</dbReference>
<evidence type="ECO:0000256" key="8">
    <source>
        <dbReference type="ARBA" id="ARBA00051245"/>
    </source>
</evidence>
<evidence type="ECO:0000259" key="11">
    <source>
        <dbReference type="Pfam" id="PF13614"/>
    </source>
</evidence>
<evidence type="ECO:0000313" key="13">
    <source>
        <dbReference type="Proteomes" id="UP001596052"/>
    </source>
</evidence>
<reference evidence="13" key="1">
    <citation type="journal article" date="2019" name="Int. J. Syst. Evol. Microbiol.">
        <title>The Global Catalogue of Microorganisms (GCM) 10K type strain sequencing project: providing services to taxonomists for standard genome sequencing and annotation.</title>
        <authorList>
            <consortium name="The Broad Institute Genomics Platform"/>
            <consortium name="The Broad Institute Genome Sequencing Center for Infectious Disease"/>
            <person name="Wu L."/>
            <person name="Ma J."/>
        </authorList>
    </citation>
    <scope>NUCLEOTIDE SEQUENCE [LARGE SCALE GENOMIC DNA]</scope>
    <source>
        <strain evidence="13">CGMCC 4.1469</strain>
    </source>
</reference>
<evidence type="ECO:0000256" key="2">
    <source>
        <dbReference type="ARBA" id="ARBA00011903"/>
    </source>
</evidence>
<keyword evidence="13" id="KW-1185">Reference proteome</keyword>
<comment type="caution">
    <text evidence="12">The sequence shown here is derived from an EMBL/GenBank/DDBJ whole genome shotgun (WGS) entry which is preliminary data.</text>
</comment>
<evidence type="ECO:0000256" key="7">
    <source>
        <dbReference type="ARBA" id="ARBA00023137"/>
    </source>
</evidence>
<keyword evidence="3" id="KW-0808">Transferase</keyword>
<sequence>MNESGTELQKHAMDTWQVIKNRFGLISLSFILIFAAAAVLTYIMPRKYRGHVEMTIERITQDINVFDRNRSDGLAFTQEYIKTQFETITKPTTLYPVIEKLELAKKWELPSRQAALARLRSNLDTQSMLRSDFVIIDYYDQDSQLAATIANEVAKSYMEQRNHIESSKKQKALDVLNQQITDQEALRGQAQVRAQEARRKAGIVGDWIVGGGSSLNPGGELRSEKDSMVISREQALMIADQEILTLQSDIDQVSKLSPDELIEQASGLKLENQNITAITMKLQDLKVAREGLVNEGRGRLHPQVLSVDSQMAEYQSLILGAAKAHVAGLQNRLDAARKKRESLKVYNEDAKQELQNMQALYTEYKTAKDEVTYLEDLLVKMRSRFFEEKAGIELVKSPATIYSEAEPESKPAKPNVPLHLALGGVLGLMFGLGLAFFLEYMDTTVKNLDDVERYLGVPVLAVVPKDVGVLHRSSGFNPDAEAYRILRTNIEFNRRTPEANCLSVVSGGAGEGKSTTMVNLAYVCAQGGYNVLLIDADLRRPSLHTHFDVSHATGLTNYLTTDIRLEDVVLRTPVENLFFLPSGLLPADSAGLLNSQRMVDLITEVKSRFDLVLIDSPPILGVSDASVLANLADMTMIVVQHRKLPRHMLMRVKQSVENVGGKVVGVVLNNVDLRSDAQYQYYTSYYTYYSPTNSPNGAAGGKSRRRKIKAETTATVLGGSQAVSRLDGDDVF</sequence>
<evidence type="ECO:0000256" key="5">
    <source>
        <dbReference type="ARBA" id="ARBA00022777"/>
    </source>
</evidence>
<dbReference type="PANTHER" id="PTHR32309">
    <property type="entry name" value="TYROSINE-PROTEIN KINASE"/>
    <property type="match status" value="1"/>
</dbReference>
<proteinExistence type="inferred from homology"/>
<keyword evidence="10" id="KW-0472">Membrane</keyword>
<dbReference type="NCBIfam" id="TIGR01007">
    <property type="entry name" value="eps_fam"/>
    <property type="match status" value="1"/>
</dbReference>
<feature type="domain" description="AAA" evidence="11">
    <location>
        <begin position="509"/>
        <end position="656"/>
    </location>
</feature>
<accession>A0ABW0KU25</accession>
<dbReference type="Proteomes" id="UP001596052">
    <property type="component" value="Unassembled WGS sequence"/>
</dbReference>
<dbReference type="InterPro" id="IPR005702">
    <property type="entry name" value="Wzc-like_C"/>
</dbReference>
<keyword evidence="7" id="KW-0829">Tyrosine-protein kinase</keyword>
<evidence type="ECO:0000313" key="12">
    <source>
        <dbReference type="EMBL" id="MFC5456126.1"/>
    </source>
</evidence>
<dbReference type="SUPFAM" id="SSF52540">
    <property type="entry name" value="P-loop containing nucleoside triphosphate hydrolases"/>
    <property type="match status" value="1"/>
</dbReference>
<dbReference type="InterPro" id="IPR027417">
    <property type="entry name" value="P-loop_NTPase"/>
</dbReference>
<dbReference type="EC" id="2.7.10.2" evidence="2"/>
<dbReference type="InterPro" id="IPR025669">
    <property type="entry name" value="AAA_dom"/>
</dbReference>